<dbReference type="Proteomes" id="UP000571017">
    <property type="component" value="Unassembled WGS sequence"/>
</dbReference>
<dbReference type="SUPFAM" id="SSF55154">
    <property type="entry name" value="CYTH-like phosphatases"/>
    <property type="match status" value="1"/>
</dbReference>
<dbReference type="AlphaFoldDB" id="A0A838CS83"/>
<dbReference type="EMBL" id="JACEFG010000001">
    <property type="protein sequence ID" value="MBA2174476.1"/>
    <property type="molecule type" value="Genomic_DNA"/>
</dbReference>
<dbReference type="InterPro" id="IPR033469">
    <property type="entry name" value="CYTH-like_dom_sf"/>
</dbReference>
<feature type="domain" description="CYTH" evidence="1">
    <location>
        <begin position="4"/>
        <end position="192"/>
    </location>
</feature>
<proteinExistence type="predicted"/>
<reference evidence="2 3" key="1">
    <citation type="journal article" date="2004" name="Extremophiles">
        <title>Halobacillus locisalis sp. nov., a halophilic bacterium isolated from a marine solar saltern of the Yellow Sea in Korea.</title>
        <authorList>
            <person name="Yoon J.H."/>
            <person name="Kang K.H."/>
            <person name="Oh T.K."/>
            <person name="Park Y.H."/>
        </authorList>
    </citation>
    <scope>NUCLEOTIDE SEQUENCE [LARGE SCALE GENOMIC DNA]</scope>
    <source>
        <strain evidence="2 3">KCTC 3788</strain>
    </source>
</reference>
<dbReference type="SMART" id="SM01118">
    <property type="entry name" value="CYTH"/>
    <property type="match status" value="1"/>
</dbReference>
<accession>A0A838CS83</accession>
<dbReference type="PANTHER" id="PTHR34948">
    <property type="entry name" value="OS08G0299200 PROTEIN"/>
    <property type="match status" value="1"/>
</dbReference>
<evidence type="ECO:0000259" key="1">
    <source>
        <dbReference type="PROSITE" id="PS51707"/>
    </source>
</evidence>
<dbReference type="InterPro" id="IPR023577">
    <property type="entry name" value="CYTH_domain"/>
</dbReference>
<dbReference type="Pfam" id="PF01928">
    <property type="entry name" value="CYTH"/>
    <property type="match status" value="1"/>
</dbReference>
<dbReference type="Gene3D" id="2.40.320.10">
    <property type="entry name" value="Hypothetical Protein Pfu-838710-001"/>
    <property type="match status" value="1"/>
</dbReference>
<dbReference type="PROSITE" id="PS51707">
    <property type="entry name" value="CYTH"/>
    <property type="match status" value="1"/>
</dbReference>
<gene>
    <name evidence="2" type="ORF">H0266_06095</name>
</gene>
<organism evidence="2 3">
    <name type="scientific">Halobacillus locisalis</name>
    <dbReference type="NCBI Taxonomy" id="220753"/>
    <lineage>
        <taxon>Bacteria</taxon>
        <taxon>Bacillati</taxon>
        <taxon>Bacillota</taxon>
        <taxon>Bacilli</taxon>
        <taxon>Bacillales</taxon>
        <taxon>Bacillaceae</taxon>
        <taxon>Halobacillus</taxon>
    </lineage>
</organism>
<evidence type="ECO:0000313" key="3">
    <source>
        <dbReference type="Proteomes" id="UP000571017"/>
    </source>
</evidence>
<comment type="caution">
    <text evidence="2">The sequence shown here is derived from an EMBL/GenBank/DDBJ whole genome shotgun (WGS) entry which is preliminary data.</text>
</comment>
<dbReference type="CDD" id="cd07762">
    <property type="entry name" value="CYTH-like_Pase_1"/>
    <property type="match status" value="1"/>
</dbReference>
<keyword evidence="3" id="KW-1185">Reference proteome</keyword>
<dbReference type="RefSeq" id="WP_181471472.1">
    <property type="nucleotide sequence ID" value="NZ_JACEFG010000001.1"/>
</dbReference>
<dbReference type="InterPro" id="IPR009195">
    <property type="entry name" value="Uncharacterised_YjbK"/>
</dbReference>
<sequence length="193" mass="22823">MSQEIEIEFKNLLTQEEYQRLYQLLPFKSVELIEQTNYYFETNDLLLKQHGAALRIRKKNDQWTLTLKQPHPEGLLETHDTLTTEEANLWIQNQMVEKPNTKPQLHELGIEVNQLRYLGSLTTRRKELDYKGATIVLDHSLYYDQEDYELEVEAPSKPVGQDVIKEILDACDIPQRKTDNKIKRFYKAKLQSE</sequence>
<evidence type="ECO:0000313" key="2">
    <source>
        <dbReference type="EMBL" id="MBA2174476.1"/>
    </source>
</evidence>
<dbReference type="PANTHER" id="PTHR34948:SF2">
    <property type="entry name" value="TRIPHOSPHATE TUNNEL METALLOENZYME 3"/>
    <property type="match status" value="1"/>
</dbReference>
<dbReference type="PIRSF" id="PIRSF012526">
    <property type="entry name" value="CYTH_UCP012526"/>
    <property type="match status" value="1"/>
</dbReference>
<protein>
    <submittedName>
        <fullName evidence="2">CYTH domain-containing protein</fullName>
    </submittedName>
</protein>
<name>A0A838CS83_9BACI</name>